<dbReference type="AlphaFoldDB" id="A0A6S7BMM6"/>
<gene>
    <name evidence="1" type="ORF">LMG28614_05978</name>
</gene>
<reference evidence="1 2" key="1">
    <citation type="submission" date="2020-04" db="EMBL/GenBank/DDBJ databases">
        <authorList>
            <person name="De Canck E."/>
        </authorList>
    </citation>
    <scope>NUCLEOTIDE SEQUENCE [LARGE SCALE GENOMIC DNA]</scope>
    <source>
        <strain evidence="1 2">LMG 28614</strain>
    </source>
</reference>
<name>A0A6S7BMM6_9BURK</name>
<dbReference type="Proteomes" id="UP000494365">
    <property type="component" value="Unassembled WGS sequence"/>
</dbReference>
<protein>
    <submittedName>
        <fullName evidence="1">Uncharacterized protein</fullName>
    </submittedName>
</protein>
<dbReference type="EMBL" id="CADIKK010000038">
    <property type="protein sequence ID" value="CAB3804201.1"/>
    <property type="molecule type" value="Genomic_DNA"/>
</dbReference>
<organism evidence="1 2">
    <name type="scientific">Paraburkholderia ultramafica</name>
    <dbReference type="NCBI Taxonomy" id="1544867"/>
    <lineage>
        <taxon>Bacteria</taxon>
        <taxon>Pseudomonadati</taxon>
        <taxon>Pseudomonadota</taxon>
        <taxon>Betaproteobacteria</taxon>
        <taxon>Burkholderiales</taxon>
        <taxon>Burkholderiaceae</taxon>
        <taxon>Paraburkholderia</taxon>
    </lineage>
</organism>
<dbReference type="RefSeq" id="WP_175152955.1">
    <property type="nucleotide sequence ID" value="NZ_CADIKK010000038.1"/>
</dbReference>
<evidence type="ECO:0000313" key="2">
    <source>
        <dbReference type="Proteomes" id="UP000494365"/>
    </source>
</evidence>
<sequence>MREAFDIDQARLAVRIGGIRAANVRAAYGNYFYVEFVTCAGEADLVTTRQRELRAFRDAGLALKTLHEIGIFAAQVFMEEWEPSAGKPPAWARPDKSVALKETHERAHADVALEQKVKDALADAPAGADLLANAGLVAVLKEKVGKIEAGTFDLQAAIDAAIEKAGPNLE</sequence>
<keyword evidence="2" id="KW-1185">Reference proteome</keyword>
<accession>A0A6S7BMM6</accession>
<evidence type="ECO:0000313" key="1">
    <source>
        <dbReference type="EMBL" id="CAB3804201.1"/>
    </source>
</evidence>
<proteinExistence type="predicted"/>